<keyword evidence="7 15" id="KW-0732">Signal</keyword>
<evidence type="ECO:0000256" key="10">
    <source>
        <dbReference type="ARBA" id="ARBA00023026"/>
    </source>
</evidence>
<evidence type="ECO:0000256" key="3">
    <source>
        <dbReference type="ARBA" id="ARBA00005988"/>
    </source>
</evidence>
<keyword evidence="4" id="KW-0121">Carboxypeptidase</keyword>
<evidence type="ECO:0000256" key="12">
    <source>
        <dbReference type="ARBA" id="ARBA00023145"/>
    </source>
</evidence>
<dbReference type="InterPro" id="IPR000834">
    <property type="entry name" value="Peptidase_M14"/>
</dbReference>
<feature type="signal peptide" evidence="15">
    <location>
        <begin position="1"/>
        <end position="16"/>
    </location>
</feature>
<keyword evidence="11" id="KW-0482">Metalloprotease</keyword>
<proteinExistence type="inferred from homology"/>
<comment type="caution">
    <text evidence="14">Lacks conserved residue(s) required for the propagation of feature annotation.</text>
</comment>
<sequence length="253" mass="27728">MKSLLAISALLAAAFAASLPSSPSLGSEYNGYKVVRIPTAKENHAKVVSLINELKLNTWKFPSKVGAAADVVVSPAQLSAFEKATAGLTLETMHEDLGASIDAESATVSAYEAGSANSTWFNSYHSYDDHLQFLRDLQAQHPSNSEIITSGNSYERRAIQGIHIWGSAGKGKPAIVWHGTIHAREWITTMPRFSLQRRCSSDLLLTGCFQVVEYLTYNLLTQRNAPDVKSFLDKYDFFIFPITNPDGRSIGDL</sequence>
<keyword evidence="12" id="KW-0865">Zymogen</keyword>
<keyword evidence="5" id="KW-0645">Protease</keyword>
<dbReference type="Pfam" id="PF00246">
    <property type="entry name" value="Peptidase_M14"/>
    <property type="match status" value="2"/>
</dbReference>
<name>A0AAF0DKM3_9EURO</name>
<evidence type="ECO:0000256" key="4">
    <source>
        <dbReference type="ARBA" id="ARBA00022645"/>
    </source>
</evidence>
<evidence type="ECO:0000256" key="6">
    <source>
        <dbReference type="ARBA" id="ARBA00022723"/>
    </source>
</evidence>
<evidence type="ECO:0000256" key="13">
    <source>
        <dbReference type="ARBA" id="ARBA00023157"/>
    </source>
</evidence>
<reference evidence="17" key="1">
    <citation type="submission" date="2023-03" db="EMBL/GenBank/DDBJ databases">
        <title>Emydomyces testavorans Genome Sequence.</title>
        <authorList>
            <person name="Hoyer L."/>
        </authorList>
    </citation>
    <scope>NUCLEOTIDE SEQUENCE</scope>
    <source>
        <strain evidence="17">16-2883</strain>
    </source>
</reference>
<evidence type="ECO:0000313" key="18">
    <source>
        <dbReference type="Proteomes" id="UP001219355"/>
    </source>
</evidence>
<dbReference type="Gene3D" id="3.40.630.10">
    <property type="entry name" value="Zn peptidases"/>
    <property type="match status" value="1"/>
</dbReference>
<dbReference type="PANTHER" id="PTHR11705:SF143">
    <property type="entry name" value="SLL0236 PROTEIN"/>
    <property type="match status" value="1"/>
</dbReference>
<comment type="cofactor">
    <cofactor evidence="1">
        <name>Zn(2+)</name>
        <dbReference type="ChEBI" id="CHEBI:29105"/>
    </cofactor>
</comment>
<organism evidence="17 18">
    <name type="scientific">Emydomyces testavorans</name>
    <dbReference type="NCBI Taxonomy" id="2070801"/>
    <lineage>
        <taxon>Eukaryota</taxon>
        <taxon>Fungi</taxon>
        <taxon>Dikarya</taxon>
        <taxon>Ascomycota</taxon>
        <taxon>Pezizomycotina</taxon>
        <taxon>Eurotiomycetes</taxon>
        <taxon>Eurotiomycetidae</taxon>
        <taxon>Onygenales</taxon>
        <taxon>Nannizziopsiaceae</taxon>
        <taxon>Emydomyces</taxon>
    </lineage>
</organism>
<evidence type="ECO:0000256" key="2">
    <source>
        <dbReference type="ARBA" id="ARBA00003091"/>
    </source>
</evidence>
<keyword evidence="18" id="KW-1185">Reference proteome</keyword>
<dbReference type="Pfam" id="PF02244">
    <property type="entry name" value="Propep_M14"/>
    <property type="match status" value="1"/>
</dbReference>
<dbReference type="InterPro" id="IPR036990">
    <property type="entry name" value="M14A-like_propep"/>
</dbReference>
<keyword evidence="8" id="KW-0378">Hydrolase</keyword>
<keyword evidence="10" id="KW-0843">Virulence</keyword>
<dbReference type="SUPFAM" id="SSF53187">
    <property type="entry name" value="Zn-dependent exopeptidases"/>
    <property type="match status" value="1"/>
</dbReference>
<dbReference type="AlphaFoldDB" id="A0AAF0DKM3"/>
<evidence type="ECO:0000256" key="9">
    <source>
        <dbReference type="ARBA" id="ARBA00022833"/>
    </source>
</evidence>
<feature type="chain" id="PRO_5041979163" description="Peptidase M14 domain-containing protein" evidence="15">
    <location>
        <begin position="17"/>
        <end position="253"/>
    </location>
</feature>
<keyword evidence="9" id="KW-0862">Zinc</keyword>
<accession>A0AAF0DKM3</accession>
<evidence type="ECO:0000256" key="15">
    <source>
        <dbReference type="SAM" id="SignalP"/>
    </source>
</evidence>
<evidence type="ECO:0000256" key="5">
    <source>
        <dbReference type="ARBA" id="ARBA00022670"/>
    </source>
</evidence>
<dbReference type="EMBL" id="CP120628">
    <property type="protein sequence ID" value="WEW58670.1"/>
    <property type="molecule type" value="Genomic_DNA"/>
</dbReference>
<comment type="similarity">
    <text evidence="3 14">Belongs to the peptidase M14 family.</text>
</comment>
<gene>
    <name evidence="17" type="ORF">PRK78_004138</name>
</gene>
<protein>
    <recommendedName>
        <fullName evidence="16">Peptidase M14 domain-containing protein</fullName>
    </recommendedName>
</protein>
<evidence type="ECO:0000256" key="11">
    <source>
        <dbReference type="ARBA" id="ARBA00023049"/>
    </source>
</evidence>
<dbReference type="SUPFAM" id="SSF54897">
    <property type="entry name" value="Protease propeptides/inhibitors"/>
    <property type="match status" value="1"/>
</dbReference>
<keyword evidence="13" id="KW-1015">Disulfide bond</keyword>
<evidence type="ECO:0000256" key="14">
    <source>
        <dbReference type="PROSITE-ProRule" id="PRU01379"/>
    </source>
</evidence>
<dbReference type="GO" id="GO:0004181">
    <property type="term" value="F:metallocarboxypeptidase activity"/>
    <property type="evidence" value="ECO:0007669"/>
    <property type="project" value="InterPro"/>
</dbReference>
<dbReference type="Gene3D" id="3.30.70.340">
    <property type="entry name" value="Metallocarboxypeptidase-like"/>
    <property type="match status" value="1"/>
</dbReference>
<dbReference type="Proteomes" id="UP001219355">
    <property type="component" value="Chromosome 2"/>
</dbReference>
<comment type="function">
    <text evidence="2">Extracellular metalloprotease that contributes to pathogenicity.</text>
</comment>
<dbReference type="GO" id="GO:0008270">
    <property type="term" value="F:zinc ion binding"/>
    <property type="evidence" value="ECO:0007669"/>
    <property type="project" value="InterPro"/>
</dbReference>
<dbReference type="GO" id="GO:0006508">
    <property type="term" value="P:proteolysis"/>
    <property type="evidence" value="ECO:0007669"/>
    <property type="project" value="UniProtKB-KW"/>
</dbReference>
<evidence type="ECO:0000256" key="1">
    <source>
        <dbReference type="ARBA" id="ARBA00001947"/>
    </source>
</evidence>
<evidence type="ECO:0000259" key="16">
    <source>
        <dbReference type="PROSITE" id="PS52035"/>
    </source>
</evidence>
<feature type="domain" description="Peptidase M14" evidence="16">
    <location>
        <begin position="123"/>
        <end position="253"/>
    </location>
</feature>
<keyword evidence="6" id="KW-0479">Metal-binding</keyword>
<evidence type="ECO:0000256" key="7">
    <source>
        <dbReference type="ARBA" id="ARBA00022729"/>
    </source>
</evidence>
<evidence type="ECO:0000256" key="8">
    <source>
        <dbReference type="ARBA" id="ARBA00022801"/>
    </source>
</evidence>
<dbReference type="InterPro" id="IPR003146">
    <property type="entry name" value="M14A_act_pep"/>
</dbReference>
<dbReference type="PROSITE" id="PS52035">
    <property type="entry name" value="PEPTIDASE_M14"/>
    <property type="match status" value="1"/>
</dbReference>
<evidence type="ECO:0000313" key="17">
    <source>
        <dbReference type="EMBL" id="WEW58670.1"/>
    </source>
</evidence>
<dbReference type="PANTHER" id="PTHR11705">
    <property type="entry name" value="PROTEASE FAMILY M14 CARBOXYPEPTIDASE A,B"/>
    <property type="match status" value="1"/>
</dbReference>